<protein>
    <submittedName>
        <fullName evidence="1">DUF4244 domain-containing protein</fullName>
    </submittedName>
</protein>
<organism evidence="1 2">
    <name type="scientific">Solicola gregarius</name>
    <dbReference type="NCBI Taxonomy" id="2908642"/>
    <lineage>
        <taxon>Bacteria</taxon>
        <taxon>Bacillati</taxon>
        <taxon>Actinomycetota</taxon>
        <taxon>Actinomycetes</taxon>
        <taxon>Propionibacteriales</taxon>
        <taxon>Nocardioidaceae</taxon>
        <taxon>Solicola</taxon>
    </lineage>
</organism>
<accession>A0AA46TDP2</accession>
<name>A0AA46TDP2_9ACTN</name>
<dbReference type="KEGG" id="sgrg:L0C25_12455"/>
<dbReference type="Proteomes" id="UP001164390">
    <property type="component" value="Chromosome"/>
</dbReference>
<evidence type="ECO:0000313" key="1">
    <source>
        <dbReference type="EMBL" id="UYM03369.1"/>
    </source>
</evidence>
<dbReference type="InterPro" id="IPR025338">
    <property type="entry name" value="DUF4244"/>
</dbReference>
<evidence type="ECO:0000313" key="2">
    <source>
        <dbReference type="Proteomes" id="UP001164390"/>
    </source>
</evidence>
<dbReference type="RefSeq" id="WP_271631974.1">
    <property type="nucleotide sequence ID" value="NZ_CP094970.1"/>
</dbReference>
<gene>
    <name evidence="1" type="ORF">L0C25_12455</name>
</gene>
<keyword evidence="2" id="KW-1185">Reference proteome</keyword>
<dbReference type="Pfam" id="PF14029">
    <property type="entry name" value="DUF4244"/>
    <property type="match status" value="1"/>
</dbReference>
<proteinExistence type="predicted"/>
<dbReference type="AlphaFoldDB" id="A0AA46TDP2"/>
<dbReference type="EMBL" id="CP094970">
    <property type="protein sequence ID" value="UYM03369.1"/>
    <property type="molecule type" value="Genomic_DNA"/>
</dbReference>
<reference evidence="1" key="1">
    <citation type="submission" date="2022-01" db="EMBL/GenBank/DDBJ databases">
        <title>Nocardioidaceae gen. sp. A5X3R13.</title>
        <authorList>
            <person name="Lopez Marin M.A."/>
            <person name="Uhlik O."/>
        </authorList>
    </citation>
    <scope>NUCLEOTIDE SEQUENCE</scope>
    <source>
        <strain evidence="1">A5X3R13</strain>
    </source>
</reference>
<sequence>MKTLRARLGRDDAGMSTAEYAVGTVGACGLGGVLVKLAQSPWFGNLVKDVIDNVTHWLPF</sequence>